<dbReference type="RefSeq" id="WP_091277087.1">
    <property type="nucleotide sequence ID" value="NZ_FAOZ01000008.1"/>
</dbReference>
<dbReference type="PANTHER" id="PTHR30055:SF237">
    <property type="entry name" value="TRANSCRIPTIONAL REPRESSOR MCE3R"/>
    <property type="match status" value="1"/>
</dbReference>
<dbReference type="InterPro" id="IPR001647">
    <property type="entry name" value="HTH_TetR"/>
</dbReference>
<evidence type="ECO:0000256" key="4">
    <source>
        <dbReference type="PROSITE-ProRule" id="PRU00335"/>
    </source>
</evidence>
<proteinExistence type="predicted"/>
<dbReference type="Proteomes" id="UP000198802">
    <property type="component" value="Unassembled WGS sequence"/>
</dbReference>
<feature type="domain" description="HTH tetR-type" evidence="5">
    <location>
        <begin position="1"/>
        <end position="61"/>
    </location>
</feature>
<keyword evidence="1" id="KW-0805">Transcription regulation</keyword>
<evidence type="ECO:0000313" key="7">
    <source>
        <dbReference type="Proteomes" id="UP000198802"/>
    </source>
</evidence>
<dbReference type="FunFam" id="1.10.10.60:FF:000141">
    <property type="entry name" value="TetR family transcriptional regulator"/>
    <property type="match status" value="1"/>
</dbReference>
<protein>
    <submittedName>
        <fullName evidence="6">DNA-binding transcriptional regulator, AcrR family</fullName>
    </submittedName>
</protein>
<dbReference type="GO" id="GO:0045892">
    <property type="term" value="P:negative regulation of DNA-templated transcription"/>
    <property type="evidence" value="ECO:0007669"/>
    <property type="project" value="UniProtKB-ARBA"/>
</dbReference>
<dbReference type="PRINTS" id="PR00455">
    <property type="entry name" value="HTHTETR"/>
</dbReference>
<dbReference type="EMBL" id="FAOZ01000008">
    <property type="protein sequence ID" value="CUU56540.1"/>
    <property type="molecule type" value="Genomic_DNA"/>
</dbReference>
<dbReference type="PANTHER" id="PTHR30055">
    <property type="entry name" value="HTH-TYPE TRANSCRIPTIONAL REGULATOR RUTR"/>
    <property type="match status" value="1"/>
</dbReference>
<dbReference type="GO" id="GO:0003700">
    <property type="term" value="F:DNA-binding transcription factor activity"/>
    <property type="evidence" value="ECO:0007669"/>
    <property type="project" value="TreeGrafter"/>
</dbReference>
<dbReference type="InterPro" id="IPR050109">
    <property type="entry name" value="HTH-type_TetR-like_transc_reg"/>
</dbReference>
<dbReference type="GO" id="GO:0000976">
    <property type="term" value="F:transcription cis-regulatory region binding"/>
    <property type="evidence" value="ECO:0007669"/>
    <property type="project" value="TreeGrafter"/>
</dbReference>
<dbReference type="Pfam" id="PF17932">
    <property type="entry name" value="TetR_C_24"/>
    <property type="match status" value="1"/>
</dbReference>
<evidence type="ECO:0000259" key="5">
    <source>
        <dbReference type="PROSITE" id="PS50977"/>
    </source>
</evidence>
<dbReference type="PROSITE" id="PS50977">
    <property type="entry name" value="HTH_TETR_2"/>
    <property type="match status" value="1"/>
</dbReference>
<dbReference type="AlphaFoldDB" id="A0A0S4QP25"/>
<reference evidence="7" key="1">
    <citation type="submission" date="2015-11" db="EMBL/GenBank/DDBJ databases">
        <authorList>
            <person name="Varghese N."/>
        </authorList>
    </citation>
    <scope>NUCLEOTIDE SEQUENCE [LARGE SCALE GENOMIC DNA]</scope>
    <source>
        <strain evidence="7">DSM 45899</strain>
    </source>
</reference>
<keyword evidence="7" id="KW-1185">Reference proteome</keyword>
<sequence>MEKDRRILEVAAEAFYQNGFHGVGVDEIGRRAGLSGPAIYRHFGSKDEILATLLNEAMDELMSATLPVHGNPGRDLDRALRHHADFAVAHRHLVNLYQREIRSLAAPWRRAFDRRRVQYTERWERLVADRFPGMPQATVAAVTQACLGMVFSVSYWPARSLAHEDLTGLLLELLDVGLRGHDRAGGEASGGHDRH</sequence>
<gene>
    <name evidence="6" type="ORF">Ga0074812_10868</name>
</gene>
<name>A0A0S4QP25_9ACTN</name>
<dbReference type="Gene3D" id="1.10.10.60">
    <property type="entry name" value="Homeodomain-like"/>
    <property type="match status" value="1"/>
</dbReference>
<keyword evidence="3" id="KW-0804">Transcription</keyword>
<dbReference type="InterPro" id="IPR009057">
    <property type="entry name" value="Homeodomain-like_sf"/>
</dbReference>
<dbReference type="Pfam" id="PF00440">
    <property type="entry name" value="TetR_N"/>
    <property type="match status" value="1"/>
</dbReference>
<dbReference type="Gene3D" id="1.10.357.10">
    <property type="entry name" value="Tetracycline Repressor, domain 2"/>
    <property type="match status" value="1"/>
</dbReference>
<organism evidence="6 7">
    <name type="scientific">Parafrankia irregularis</name>
    <dbReference type="NCBI Taxonomy" id="795642"/>
    <lineage>
        <taxon>Bacteria</taxon>
        <taxon>Bacillati</taxon>
        <taxon>Actinomycetota</taxon>
        <taxon>Actinomycetes</taxon>
        <taxon>Frankiales</taxon>
        <taxon>Frankiaceae</taxon>
        <taxon>Parafrankia</taxon>
    </lineage>
</organism>
<dbReference type="SUPFAM" id="SSF46689">
    <property type="entry name" value="Homeodomain-like"/>
    <property type="match status" value="1"/>
</dbReference>
<dbReference type="InterPro" id="IPR041490">
    <property type="entry name" value="KstR2_TetR_C"/>
</dbReference>
<keyword evidence="2 4" id="KW-0238">DNA-binding</keyword>
<evidence type="ECO:0000313" key="6">
    <source>
        <dbReference type="EMBL" id="CUU56540.1"/>
    </source>
</evidence>
<evidence type="ECO:0000256" key="3">
    <source>
        <dbReference type="ARBA" id="ARBA00023163"/>
    </source>
</evidence>
<accession>A0A0S4QP25</accession>
<evidence type="ECO:0000256" key="2">
    <source>
        <dbReference type="ARBA" id="ARBA00023125"/>
    </source>
</evidence>
<feature type="DNA-binding region" description="H-T-H motif" evidence="4">
    <location>
        <begin position="24"/>
        <end position="43"/>
    </location>
</feature>
<evidence type="ECO:0000256" key="1">
    <source>
        <dbReference type="ARBA" id="ARBA00023015"/>
    </source>
</evidence>